<feature type="signal peptide" evidence="4">
    <location>
        <begin position="1"/>
        <end position="32"/>
    </location>
</feature>
<keyword evidence="7" id="KW-1185">Reference proteome</keyword>
<organism evidence="6 7">
    <name type="scientific">Euphydryas editha</name>
    <name type="common">Edith's checkerspot</name>
    <dbReference type="NCBI Taxonomy" id="104508"/>
    <lineage>
        <taxon>Eukaryota</taxon>
        <taxon>Metazoa</taxon>
        <taxon>Ecdysozoa</taxon>
        <taxon>Arthropoda</taxon>
        <taxon>Hexapoda</taxon>
        <taxon>Insecta</taxon>
        <taxon>Pterygota</taxon>
        <taxon>Neoptera</taxon>
        <taxon>Endopterygota</taxon>
        <taxon>Lepidoptera</taxon>
        <taxon>Glossata</taxon>
        <taxon>Ditrysia</taxon>
        <taxon>Papilionoidea</taxon>
        <taxon>Nymphalidae</taxon>
        <taxon>Nymphalinae</taxon>
        <taxon>Euphydryas</taxon>
    </lineage>
</organism>
<name>A0AAU9UL04_EUPED</name>
<dbReference type="InterPro" id="IPR051093">
    <property type="entry name" value="Neuroligin/BSAL"/>
</dbReference>
<keyword evidence="3" id="KW-0325">Glycoprotein</keyword>
<protein>
    <recommendedName>
        <fullName evidence="5">Carboxylesterase type B domain-containing protein</fullName>
    </recommendedName>
</protein>
<dbReference type="EMBL" id="CAKOGL010000022">
    <property type="protein sequence ID" value="CAH2099404.1"/>
    <property type="molecule type" value="Genomic_DNA"/>
</dbReference>
<dbReference type="InterPro" id="IPR029058">
    <property type="entry name" value="AB_hydrolase_fold"/>
</dbReference>
<dbReference type="Proteomes" id="UP001153954">
    <property type="component" value="Unassembled WGS sequence"/>
</dbReference>
<reference evidence="6" key="1">
    <citation type="submission" date="2022-03" db="EMBL/GenBank/DDBJ databases">
        <authorList>
            <person name="Tunstrom K."/>
        </authorList>
    </citation>
    <scope>NUCLEOTIDE SEQUENCE</scope>
</reference>
<keyword evidence="2 4" id="KW-0732">Signal</keyword>
<evidence type="ECO:0000256" key="1">
    <source>
        <dbReference type="ARBA" id="ARBA00005964"/>
    </source>
</evidence>
<dbReference type="InterPro" id="IPR019819">
    <property type="entry name" value="Carboxylesterase_B_CS"/>
</dbReference>
<comment type="similarity">
    <text evidence="1">Belongs to the type-B carboxylesterase/lipase family.</text>
</comment>
<dbReference type="AlphaFoldDB" id="A0AAU9UL04"/>
<dbReference type="InterPro" id="IPR002018">
    <property type="entry name" value="CarbesteraseB"/>
</dbReference>
<evidence type="ECO:0000259" key="5">
    <source>
        <dbReference type="Pfam" id="PF00135"/>
    </source>
</evidence>
<dbReference type="PROSITE" id="PS00941">
    <property type="entry name" value="CARBOXYLESTERASE_B_2"/>
    <property type="match status" value="1"/>
</dbReference>
<proteinExistence type="inferred from homology"/>
<gene>
    <name evidence="6" type="ORF">EEDITHA_LOCUS14391</name>
</gene>
<evidence type="ECO:0000256" key="4">
    <source>
        <dbReference type="SAM" id="SignalP"/>
    </source>
</evidence>
<accession>A0AAU9UL04</accession>
<dbReference type="SUPFAM" id="SSF53474">
    <property type="entry name" value="alpha/beta-Hydrolases"/>
    <property type="match status" value="1"/>
</dbReference>
<sequence length="168" mass="19003">MAAPHTTPFISQNLFIYIAISLLLPMADEGAAKVYEDIRNFPTDEKRLTREYHLRQGALRGLIVKPGKQYDLQPVEMFLGIPYAAAPVGHLRFMPPVSAPPWSGVKMATHFAPVCPQTLPTIKKGNPPSLGRQHYLHRLKPFLTQESEDCLYLNIYVPYRGEESLLLF</sequence>
<dbReference type="Gene3D" id="3.40.50.1820">
    <property type="entry name" value="alpha/beta hydrolase"/>
    <property type="match status" value="1"/>
</dbReference>
<feature type="chain" id="PRO_5043930869" description="Carboxylesterase type B domain-containing protein" evidence="4">
    <location>
        <begin position="33"/>
        <end position="168"/>
    </location>
</feature>
<evidence type="ECO:0000256" key="3">
    <source>
        <dbReference type="ARBA" id="ARBA00023180"/>
    </source>
</evidence>
<dbReference type="PANTHER" id="PTHR43903">
    <property type="entry name" value="NEUROLIGIN"/>
    <property type="match status" value="1"/>
</dbReference>
<evidence type="ECO:0000256" key="2">
    <source>
        <dbReference type="ARBA" id="ARBA00022729"/>
    </source>
</evidence>
<dbReference type="Pfam" id="PF00135">
    <property type="entry name" value="COesterase"/>
    <property type="match status" value="1"/>
</dbReference>
<feature type="domain" description="Carboxylesterase type B" evidence="5">
    <location>
        <begin position="53"/>
        <end position="160"/>
    </location>
</feature>
<evidence type="ECO:0000313" key="6">
    <source>
        <dbReference type="EMBL" id="CAH2099404.1"/>
    </source>
</evidence>
<comment type="caution">
    <text evidence="6">The sequence shown here is derived from an EMBL/GenBank/DDBJ whole genome shotgun (WGS) entry which is preliminary data.</text>
</comment>
<evidence type="ECO:0000313" key="7">
    <source>
        <dbReference type="Proteomes" id="UP001153954"/>
    </source>
</evidence>